<dbReference type="GO" id="GO:0031012">
    <property type="term" value="C:extracellular matrix"/>
    <property type="evidence" value="ECO:0007669"/>
    <property type="project" value="TreeGrafter"/>
</dbReference>
<evidence type="ECO:0000313" key="12">
    <source>
        <dbReference type="Ensembl" id="ENSENLP00000028968.1"/>
    </source>
</evidence>
<dbReference type="Pfam" id="PF02469">
    <property type="entry name" value="Fasciclin"/>
    <property type="match status" value="4"/>
</dbReference>
<dbReference type="GO" id="GO:0005615">
    <property type="term" value="C:extracellular space"/>
    <property type="evidence" value="ECO:0007669"/>
    <property type="project" value="TreeGrafter"/>
</dbReference>
<feature type="domain" description="EMI" evidence="11">
    <location>
        <begin position="40"/>
        <end position="94"/>
    </location>
</feature>
<keyword evidence="2" id="KW-0301">Gamma-carboxyglutamic acid</keyword>
<dbReference type="PANTHER" id="PTHR10900">
    <property type="entry name" value="PERIOSTIN-RELATED"/>
    <property type="match status" value="1"/>
</dbReference>
<evidence type="ECO:0000313" key="13">
    <source>
        <dbReference type="Proteomes" id="UP000472264"/>
    </source>
</evidence>
<keyword evidence="5 9" id="KW-0732">Signal</keyword>
<dbReference type="PIRSF" id="PIRSF016553">
    <property type="entry name" value="BIGH3_OSF2"/>
    <property type="match status" value="1"/>
</dbReference>
<evidence type="ECO:0000256" key="5">
    <source>
        <dbReference type="ARBA" id="ARBA00022729"/>
    </source>
</evidence>
<dbReference type="InterPro" id="IPR011489">
    <property type="entry name" value="EMI_domain"/>
</dbReference>
<reference evidence="12" key="2">
    <citation type="submission" date="2025-08" db="UniProtKB">
        <authorList>
            <consortium name="Ensembl"/>
        </authorList>
    </citation>
    <scope>IDENTIFICATION</scope>
</reference>
<evidence type="ECO:0000256" key="8">
    <source>
        <dbReference type="ARBA" id="ARBA00023157"/>
    </source>
</evidence>
<evidence type="ECO:0000256" key="9">
    <source>
        <dbReference type="SAM" id="SignalP"/>
    </source>
</evidence>
<protein>
    <submittedName>
        <fullName evidence="12">Periostin-like</fullName>
    </submittedName>
</protein>
<dbReference type="PROSITE" id="PS50213">
    <property type="entry name" value="FAS1"/>
    <property type="match status" value="4"/>
</dbReference>
<feature type="domain" description="FAS1" evidence="10">
    <location>
        <begin position="234"/>
        <end position="365"/>
    </location>
</feature>
<gene>
    <name evidence="12" type="primary">postnb</name>
</gene>
<dbReference type="InterPro" id="IPR000782">
    <property type="entry name" value="FAS1_domain"/>
</dbReference>
<name>A0A665VB64_ECHNA</name>
<organism evidence="12 13">
    <name type="scientific">Echeneis naucrates</name>
    <name type="common">Live sharksucker</name>
    <dbReference type="NCBI Taxonomy" id="173247"/>
    <lineage>
        <taxon>Eukaryota</taxon>
        <taxon>Metazoa</taxon>
        <taxon>Chordata</taxon>
        <taxon>Craniata</taxon>
        <taxon>Vertebrata</taxon>
        <taxon>Euteleostomi</taxon>
        <taxon>Actinopterygii</taxon>
        <taxon>Neopterygii</taxon>
        <taxon>Teleostei</taxon>
        <taxon>Neoteleostei</taxon>
        <taxon>Acanthomorphata</taxon>
        <taxon>Carangaria</taxon>
        <taxon>Carangiformes</taxon>
        <taxon>Echeneidae</taxon>
        <taxon>Echeneis</taxon>
    </lineage>
</organism>
<dbReference type="AlphaFoldDB" id="A0A665VB64"/>
<dbReference type="GO" id="GO:0030198">
    <property type="term" value="P:extracellular matrix organization"/>
    <property type="evidence" value="ECO:0007669"/>
    <property type="project" value="TreeGrafter"/>
</dbReference>
<evidence type="ECO:0000259" key="11">
    <source>
        <dbReference type="PROSITE" id="PS51041"/>
    </source>
</evidence>
<keyword evidence="6" id="KW-0677">Repeat</keyword>
<dbReference type="Proteomes" id="UP000472264">
    <property type="component" value="Chromosome 13"/>
</dbReference>
<reference evidence="12" key="3">
    <citation type="submission" date="2025-09" db="UniProtKB">
        <authorList>
            <consortium name="Ensembl"/>
        </authorList>
    </citation>
    <scope>IDENTIFICATION</scope>
</reference>
<comment type="subcellular location">
    <subcellularLocation>
        <location evidence="1">Secreted</location>
        <location evidence="1">Extracellular space</location>
        <location evidence="1">Extracellular matrix</location>
    </subcellularLocation>
</comment>
<dbReference type="Gene3D" id="2.30.180.10">
    <property type="entry name" value="FAS1 domain"/>
    <property type="match status" value="4"/>
</dbReference>
<feature type="signal peptide" evidence="9">
    <location>
        <begin position="1"/>
        <end position="20"/>
    </location>
</feature>
<evidence type="ECO:0000256" key="6">
    <source>
        <dbReference type="ARBA" id="ARBA00022737"/>
    </source>
</evidence>
<dbReference type="PROSITE" id="PS51041">
    <property type="entry name" value="EMI"/>
    <property type="match status" value="1"/>
</dbReference>
<evidence type="ECO:0000256" key="7">
    <source>
        <dbReference type="ARBA" id="ARBA00022889"/>
    </source>
</evidence>
<feature type="domain" description="FAS1" evidence="10">
    <location>
        <begin position="496"/>
        <end position="625"/>
    </location>
</feature>
<dbReference type="SUPFAM" id="SSF82153">
    <property type="entry name" value="FAS1 domain"/>
    <property type="match status" value="4"/>
</dbReference>
<keyword evidence="13" id="KW-1185">Reference proteome</keyword>
<dbReference type="GO" id="GO:0007155">
    <property type="term" value="P:cell adhesion"/>
    <property type="evidence" value="ECO:0007669"/>
    <property type="project" value="UniProtKB-KW"/>
</dbReference>
<sequence>MKLLFVAAFALFVLSTFDHADSSAYDKIVAHSRIRARKEGPNVCALQQVMGTKKKYFSTCRNWYQGAICGKKATVLYECCPGYMKLEGMRGCPAVAPIDHVYGTLGLVKATSTQKYSDISKLRPEIEGPGSYTFFAPSNEAWENLDETVRSALVSNVNIELYNALHYHMANKRYLTKDLRNGMTVTSMYNDLGLHINHYSNGVVTVNCARIIYGNQVATNGVVHVIDRVISAVGNTIQDTIEVDDDLTTLSDLAQNAGLLEKLGMPGHYTLFAPTNEAFDKLGSDVLERLQSDKEVLKALLNFHLLGSIQCSEAIIAGSSYETLEGNNIEIGCDGESLTVNGIKMVLKKDVVTTNGVIHFIDQVLMPDSAKQVMELVGQSQSTFGDMVSELGLSAAMRPEAEYTLLAPLNVAFTDEVMSMDQRLLKVILENHILKNKIVLGQLYNGQRVETIGGKYLRVFIYRTAVCIENSCLVRGSKEGSNGALHLMKTLLKPAEKTMFEILTENGGFKIFLSLMEAAGLTDLLKQEGDFTLFAPSDKAFTGLSERDLDLLKSDINALRSILLYHINNGIFIGGGLETGVTNLLKSIQGSNIKANKTMLVNSVQIPESDIMATNGVIHFVNHVLYPGDLPVGSQDLLTLLRRIITYRQLKVPNKKTLLVIKPTITKVTRVIEGQPSVTKVTRVIEGQPSVTKVTRVIEGQPSITKVTRVVSGNIFSLELEKGPQAADPLESMSVCTYSPACTLMGVFDIVRKCAYSAQS</sequence>
<dbReference type="PANTHER" id="PTHR10900:SF12">
    <property type="entry name" value="PERIOSTIN"/>
    <property type="match status" value="1"/>
</dbReference>
<dbReference type="InterPro" id="IPR036378">
    <property type="entry name" value="FAS1_dom_sf"/>
</dbReference>
<evidence type="ECO:0000256" key="2">
    <source>
        <dbReference type="ARBA" id="ARBA00022479"/>
    </source>
</evidence>
<accession>A0A665VB64</accession>
<feature type="domain" description="FAS1" evidence="10">
    <location>
        <begin position="100"/>
        <end position="230"/>
    </location>
</feature>
<keyword evidence="4" id="KW-0272">Extracellular matrix</keyword>
<dbReference type="FunFam" id="2.30.180.10:FF:000003">
    <property type="entry name" value="periostin isoform X1"/>
    <property type="match status" value="1"/>
</dbReference>
<dbReference type="FunFam" id="2.30.180.10:FF:000001">
    <property type="entry name" value="periostin isoform X1"/>
    <property type="match status" value="1"/>
</dbReference>
<keyword evidence="3" id="KW-0964">Secreted</keyword>
<dbReference type="FunFam" id="2.30.180.10:FF:000032">
    <property type="entry name" value="Fasciclin domain-containing protein, putative"/>
    <property type="match status" value="1"/>
</dbReference>
<evidence type="ECO:0000259" key="10">
    <source>
        <dbReference type="PROSITE" id="PS50213"/>
    </source>
</evidence>
<dbReference type="FunFam" id="2.30.180.10:FF:000002">
    <property type="entry name" value="periostin isoform X1"/>
    <property type="match status" value="1"/>
</dbReference>
<dbReference type="SMART" id="SM00554">
    <property type="entry name" value="FAS1"/>
    <property type="match status" value="4"/>
</dbReference>
<dbReference type="Ensembl" id="ENSENLT00000029836.1">
    <property type="protein sequence ID" value="ENSENLP00000028968.1"/>
    <property type="gene ID" value="ENSENLG00000012397.1"/>
</dbReference>
<feature type="domain" description="FAS1" evidence="10">
    <location>
        <begin position="368"/>
        <end position="492"/>
    </location>
</feature>
<keyword evidence="8" id="KW-1015">Disulfide bond</keyword>
<evidence type="ECO:0000256" key="3">
    <source>
        <dbReference type="ARBA" id="ARBA00022525"/>
    </source>
</evidence>
<dbReference type="GO" id="GO:0050839">
    <property type="term" value="F:cell adhesion molecule binding"/>
    <property type="evidence" value="ECO:0007669"/>
    <property type="project" value="TreeGrafter"/>
</dbReference>
<proteinExistence type="predicted"/>
<dbReference type="InterPro" id="IPR016666">
    <property type="entry name" value="TGFBI/POSTN"/>
</dbReference>
<reference evidence="12" key="1">
    <citation type="submission" date="2021-04" db="EMBL/GenBank/DDBJ databases">
        <authorList>
            <consortium name="Wellcome Sanger Institute Data Sharing"/>
        </authorList>
    </citation>
    <scope>NUCLEOTIDE SEQUENCE [LARGE SCALE GENOMIC DNA]</scope>
</reference>
<evidence type="ECO:0000256" key="1">
    <source>
        <dbReference type="ARBA" id="ARBA00004498"/>
    </source>
</evidence>
<evidence type="ECO:0000256" key="4">
    <source>
        <dbReference type="ARBA" id="ARBA00022530"/>
    </source>
</evidence>
<dbReference type="InterPro" id="IPR050904">
    <property type="entry name" value="Adhesion/Biosynth-related"/>
</dbReference>
<keyword evidence="7" id="KW-0130">Cell adhesion</keyword>
<feature type="chain" id="PRO_5025372654" evidence="9">
    <location>
        <begin position="21"/>
        <end position="760"/>
    </location>
</feature>